<comment type="caution">
    <text evidence="1">The sequence shown here is derived from an EMBL/GenBank/DDBJ whole genome shotgun (WGS) entry which is preliminary data.</text>
</comment>
<evidence type="ECO:0000313" key="2">
    <source>
        <dbReference type="Proteomes" id="UP000814128"/>
    </source>
</evidence>
<accession>A0ACB8QT64</accession>
<name>A0ACB8QT64_9AGAM</name>
<reference evidence="1" key="2">
    <citation type="journal article" date="2022" name="New Phytol.">
        <title>Evolutionary transition to the ectomycorrhizal habit in the genomes of a hyperdiverse lineage of mushroom-forming fungi.</title>
        <authorList>
            <person name="Looney B."/>
            <person name="Miyauchi S."/>
            <person name="Morin E."/>
            <person name="Drula E."/>
            <person name="Courty P.E."/>
            <person name="Kohler A."/>
            <person name="Kuo A."/>
            <person name="LaButti K."/>
            <person name="Pangilinan J."/>
            <person name="Lipzen A."/>
            <person name="Riley R."/>
            <person name="Andreopoulos W."/>
            <person name="He G."/>
            <person name="Johnson J."/>
            <person name="Nolan M."/>
            <person name="Tritt A."/>
            <person name="Barry K.W."/>
            <person name="Grigoriev I.V."/>
            <person name="Nagy L.G."/>
            <person name="Hibbett D."/>
            <person name="Henrissat B."/>
            <person name="Matheny P.B."/>
            <person name="Labbe J."/>
            <person name="Martin F.M."/>
        </authorList>
    </citation>
    <scope>NUCLEOTIDE SEQUENCE</scope>
    <source>
        <strain evidence="1">EC-137</strain>
    </source>
</reference>
<dbReference type="Proteomes" id="UP000814128">
    <property type="component" value="Unassembled WGS sequence"/>
</dbReference>
<sequence>MASTSVLRSTVNRQIVLNTARRSLLPFARANSKFAYVPGGPIYKGTPNEATEFPTPSRVHGSYHWSFERLLSAGLVPLTAAAFVTSGSSYPMLDGILGVTLVMHSHIGFDALLVDYLHPRKFPILGKAFKWTLRATTVGVLVGVYQFNTEDIGLTELISRVWTA</sequence>
<dbReference type="EMBL" id="MU273494">
    <property type="protein sequence ID" value="KAI0034805.1"/>
    <property type="molecule type" value="Genomic_DNA"/>
</dbReference>
<reference evidence="1" key="1">
    <citation type="submission" date="2021-02" db="EMBL/GenBank/DDBJ databases">
        <authorList>
            <consortium name="DOE Joint Genome Institute"/>
            <person name="Ahrendt S."/>
            <person name="Looney B.P."/>
            <person name="Miyauchi S."/>
            <person name="Morin E."/>
            <person name="Drula E."/>
            <person name="Courty P.E."/>
            <person name="Chicoki N."/>
            <person name="Fauchery L."/>
            <person name="Kohler A."/>
            <person name="Kuo A."/>
            <person name="Labutti K."/>
            <person name="Pangilinan J."/>
            <person name="Lipzen A."/>
            <person name="Riley R."/>
            <person name="Andreopoulos W."/>
            <person name="He G."/>
            <person name="Johnson J."/>
            <person name="Barry K.W."/>
            <person name="Grigoriev I.V."/>
            <person name="Nagy L."/>
            <person name="Hibbett D."/>
            <person name="Henrissat B."/>
            <person name="Matheny P.B."/>
            <person name="Labbe J."/>
            <person name="Martin F."/>
        </authorList>
    </citation>
    <scope>NUCLEOTIDE SEQUENCE</scope>
    <source>
        <strain evidence="1">EC-137</strain>
    </source>
</reference>
<proteinExistence type="predicted"/>
<gene>
    <name evidence="1" type="ORF">K488DRAFT_77025</name>
</gene>
<evidence type="ECO:0000313" key="1">
    <source>
        <dbReference type="EMBL" id="KAI0034805.1"/>
    </source>
</evidence>
<organism evidence="1 2">
    <name type="scientific">Vararia minispora EC-137</name>
    <dbReference type="NCBI Taxonomy" id="1314806"/>
    <lineage>
        <taxon>Eukaryota</taxon>
        <taxon>Fungi</taxon>
        <taxon>Dikarya</taxon>
        <taxon>Basidiomycota</taxon>
        <taxon>Agaricomycotina</taxon>
        <taxon>Agaricomycetes</taxon>
        <taxon>Russulales</taxon>
        <taxon>Lachnocladiaceae</taxon>
        <taxon>Vararia</taxon>
    </lineage>
</organism>
<protein>
    <submittedName>
        <fullName evidence="1">Mitochondrial inner membrane protein</fullName>
    </submittedName>
</protein>
<keyword evidence="2" id="KW-1185">Reference proteome</keyword>